<dbReference type="SMR" id="A0A7R8YS44"/>
<dbReference type="SUPFAM" id="SSF52833">
    <property type="entry name" value="Thioredoxin-like"/>
    <property type="match status" value="1"/>
</dbReference>
<dbReference type="InterPro" id="IPR036282">
    <property type="entry name" value="Glutathione-S-Trfase_C_sf"/>
</dbReference>
<evidence type="ECO:0008006" key="5">
    <source>
        <dbReference type="Google" id="ProtNLM"/>
    </source>
</evidence>
<dbReference type="SFLD" id="SFLDS00019">
    <property type="entry name" value="Glutathione_Transferase_(cytos"/>
    <property type="match status" value="1"/>
</dbReference>
<dbReference type="PANTHER" id="PTHR43969:SF8">
    <property type="entry name" value="GLUTATHIONE S TRANSFERASE E13, ISOFORM A-RELATED"/>
    <property type="match status" value="1"/>
</dbReference>
<protein>
    <recommendedName>
        <fullName evidence="5">Glutathione S-transferase</fullName>
    </recommendedName>
</protein>
<dbReference type="InterPro" id="IPR036249">
    <property type="entry name" value="Thioredoxin-like_sf"/>
</dbReference>
<dbReference type="PROSITE" id="PS50405">
    <property type="entry name" value="GST_CTER"/>
    <property type="match status" value="1"/>
</dbReference>
<dbReference type="AlphaFoldDB" id="A0A7R8YS44"/>
<name>A0A7R8YS44_HERIL</name>
<organism evidence="3 4">
    <name type="scientific">Hermetia illucens</name>
    <name type="common">Black soldier fly</name>
    <dbReference type="NCBI Taxonomy" id="343691"/>
    <lineage>
        <taxon>Eukaryota</taxon>
        <taxon>Metazoa</taxon>
        <taxon>Ecdysozoa</taxon>
        <taxon>Arthropoda</taxon>
        <taxon>Hexapoda</taxon>
        <taxon>Insecta</taxon>
        <taxon>Pterygota</taxon>
        <taxon>Neoptera</taxon>
        <taxon>Endopterygota</taxon>
        <taxon>Diptera</taxon>
        <taxon>Brachycera</taxon>
        <taxon>Stratiomyomorpha</taxon>
        <taxon>Stratiomyidae</taxon>
        <taxon>Hermetiinae</taxon>
        <taxon>Hermetia</taxon>
    </lineage>
</organism>
<proteinExistence type="predicted"/>
<dbReference type="InterPro" id="IPR004046">
    <property type="entry name" value="GST_C"/>
</dbReference>
<evidence type="ECO:0000259" key="2">
    <source>
        <dbReference type="PROSITE" id="PS50405"/>
    </source>
</evidence>
<dbReference type="Pfam" id="PF00043">
    <property type="entry name" value="GST_C"/>
    <property type="match status" value="1"/>
</dbReference>
<dbReference type="InParanoid" id="A0A7R8YS44"/>
<dbReference type="SFLD" id="SFLDG00358">
    <property type="entry name" value="Main_(cytGST)"/>
    <property type="match status" value="1"/>
</dbReference>
<dbReference type="Gene3D" id="3.40.30.10">
    <property type="entry name" value="Glutaredoxin"/>
    <property type="match status" value="1"/>
</dbReference>
<accession>A0A7R8YS44</accession>
<dbReference type="OMA" id="KEATMVD"/>
<dbReference type="CDD" id="cd03177">
    <property type="entry name" value="GST_C_Delta_Epsilon"/>
    <property type="match status" value="1"/>
</dbReference>
<dbReference type="EMBL" id="LR899010">
    <property type="protein sequence ID" value="CAD7083161.1"/>
    <property type="molecule type" value="Genomic_DNA"/>
</dbReference>
<dbReference type="GO" id="GO:0006749">
    <property type="term" value="P:glutathione metabolic process"/>
    <property type="evidence" value="ECO:0007669"/>
    <property type="project" value="TreeGrafter"/>
</dbReference>
<dbReference type="InterPro" id="IPR004045">
    <property type="entry name" value="Glutathione_S-Trfase_N"/>
</dbReference>
<dbReference type="FunFam" id="1.20.1050.10:FF:000007">
    <property type="entry name" value="Glutathione S-transferase 1-1"/>
    <property type="match status" value="1"/>
</dbReference>
<sequence length="209" mass="23905">MSKPILSGPLLKPGVRAVLLTAKTIGLELEYKESKVEPSEPLKEYSKRKGENRHAVLNDGGKVIWGSHAILAYLISKYGKDDSLYPKDFYKRALVDQMLYFENGVIEARNRLFFLADPENPELVDKYRKALAEAIGYLEKFLEKSDYLAGDDITIADFSAATLLSTINIRLPIRSDEYPKLSDWLNRIESLPYYHDVNETALKRIMQWS</sequence>
<dbReference type="GO" id="GO:0004364">
    <property type="term" value="F:glutathione transferase activity"/>
    <property type="evidence" value="ECO:0007669"/>
    <property type="project" value="TreeGrafter"/>
</dbReference>
<evidence type="ECO:0000259" key="1">
    <source>
        <dbReference type="PROSITE" id="PS50404"/>
    </source>
</evidence>
<evidence type="ECO:0000313" key="4">
    <source>
        <dbReference type="Proteomes" id="UP000594454"/>
    </source>
</evidence>
<gene>
    <name evidence="3" type="ORF">HERILL_LOCUS6138</name>
</gene>
<dbReference type="Proteomes" id="UP000594454">
    <property type="component" value="Chromosome 2"/>
</dbReference>
<dbReference type="InterPro" id="IPR010987">
    <property type="entry name" value="Glutathione-S-Trfase_C-like"/>
</dbReference>
<dbReference type="PROSITE" id="PS50404">
    <property type="entry name" value="GST_NTER"/>
    <property type="match status" value="1"/>
</dbReference>
<keyword evidence="4" id="KW-1185">Reference proteome</keyword>
<feature type="domain" description="GST C-terminal" evidence="2">
    <location>
        <begin position="88"/>
        <end position="209"/>
    </location>
</feature>
<dbReference type="PANTHER" id="PTHR43969">
    <property type="entry name" value="GLUTATHIONE S TRANSFERASE D10, ISOFORM A-RELATED"/>
    <property type="match status" value="1"/>
</dbReference>
<feature type="domain" description="GST N-terminal" evidence="1">
    <location>
        <begin position="2"/>
        <end position="82"/>
    </location>
</feature>
<dbReference type="OrthoDB" id="2309723at2759"/>
<dbReference type="Gene3D" id="1.20.1050.10">
    <property type="match status" value="1"/>
</dbReference>
<dbReference type="InterPro" id="IPR040079">
    <property type="entry name" value="Glutathione_S-Trfase"/>
</dbReference>
<dbReference type="SUPFAM" id="SSF47616">
    <property type="entry name" value="GST C-terminal domain-like"/>
    <property type="match status" value="1"/>
</dbReference>
<reference evidence="3 4" key="1">
    <citation type="submission" date="2020-11" db="EMBL/GenBank/DDBJ databases">
        <authorList>
            <person name="Wallbank WR R."/>
            <person name="Pardo Diaz C."/>
            <person name="Kozak K."/>
            <person name="Martin S."/>
            <person name="Jiggins C."/>
            <person name="Moest M."/>
            <person name="Warren A I."/>
            <person name="Generalovic N T."/>
            <person name="Byers J.R.P. K."/>
            <person name="Montejo-Kovacevich G."/>
            <person name="Yen C E."/>
        </authorList>
    </citation>
    <scope>NUCLEOTIDE SEQUENCE [LARGE SCALE GENOMIC DNA]</scope>
</reference>
<evidence type="ECO:0000313" key="3">
    <source>
        <dbReference type="EMBL" id="CAD7083161.1"/>
    </source>
</evidence>